<evidence type="ECO:0000313" key="7">
    <source>
        <dbReference type="Ensembl" id="ENSPKIP00000034238.1"/>
    </source>
</evidence>
<protein>
    <submittedName>
        <fullName evidence="7">TBC1 domain family member 2</fullName>
    </submittedName>
</protein>
<proteinExistence type="predicted"/>
<feature type="compositionally biased region" description="Low complexity" evidence="4">
    <location>
        <begin position="10"/>
        <end position="23"/>
    </location>
</feature>
<name>A0A3B3SVG1_9TELE</name>
<dbReference type="GO" id="GO:0005096">
    <property type="term" value="F:GTPase activator activity"/>
    <property type="evidence" value="ECO:0007669"/>
    <property type="project" value="UniProtKB-KW"/>
</dbReference>
<keyword evidence="8" id="KW-1185">Reference proteome</keyword>
<feature type="compositionally biased region" description="Polar residues" evidence="4">
    <location>
        <begin position="329"/>
        <end position="338"/>
    </location>
</feature>
<accession>A0A3B3SVG1</accession>
<evidence type="ECO:0000256" key="1">
    <source>
        <dbReference type="ARBA" id="ARBA00022468"/>
    </source>
</evidence>
<organism evidence="7 8">
    <name type="scientific">Paramormyrops kingsleyae</name>
    <dbReference type="NCBI Taxonomy" id="1676925"/>
    <lineage>
        <taxon>Eukaryota</taxon>
        <taxon>Metazoa</taxon>
        <taxon>Chordata</taxon>
        <taxon>Craniata</taxon>
        <taxon>Vertebrata</taxon>
        <taxon>Euteleostomi</taxon>
        <taxon>Actinopterygii</taxon>
        <taxon>Neopterygii</taxon>
        <taxon>Teleostei</taxon>
        <taxon>Osteoglossocephala</taxon>
        <taxon>Osteoglossomorpha</taxon>
        <taxon>Osteoglossiformes</taxon>
        <taxon>Mormyridae</taxon>
        <taxon>Paramormyrops</taxon>
    </lineage>
</organism>
<feature type="region of interest" description="Disordered" evidence="4">
    <location>
        <begin position="1"/>
        <end position="60"/>
    </location>
</feature>
<feature type="domain" description="Rab-GAP TBC" evidence="6">
    <location>
        <begin position="605"/>
        <end position="799"/>
    </location>
</feature>
<dbReference type="InterPro" id="IPR011993">
    <property type="entry name" value="PH-like_dom_sf"/>
</dbReference>
<dbReference type="Proteomes" id="UP000261540">
    <property type="component" value="Unplaced"/>
</dbReference>
<evidence type="ECO:0000259" key="6">
    <source>
        <dbReference type="PROSITE" id="PS50086"/>
    </source>
</evidence>
<dbReference type="Gene3D" id="1.10.8.270">
    <property type="entry name" value="putative rabgap domain of human tbc1 domain family member 14 like domains"/>
    <property type="match status" value="1"/>
</dbReference>
<dbReference type="InterPro" id="IPR000195">
    <property type="entry name" value="Rab-GAP-TBC_dom"/>
</dbReference>
<dbReference type="Ensembl" id="ENSPKIT00000015143.1">
    <property type="protein sequence ID" value="ENSPKIP00000034238.1"/>
    <property type="gene ID" value="ENSPKIG00000013647.1"/>
</dbReference>
<dbReference type="AlphaFoldDB" id="A0A3B3SVG1"/>
<dbReference type="OrthoDB" id="294251at2759"/>
<dbReference type="PANTHER" id="PTHR47219:SF20">
    <property type="entry name" value="TBC1 DOMAIN FAMILY MEMBER 2B"/>
    <property type="match status" value="1"/>
</dbReference>
<dbReference type="GeneTree" id="ENSGT00940000159937"/>
<dbReference type="SMART" id="SM00164">
    <property type="entry name" value="TBC"/>
    <property type="match status" value="1"/>
</dbReference>
<dbReference type="Gene3D" id="2.30.29.30">
    <property type="entry name" value="Pleckstrin-homology domain (PH domain)/Phosphotyrosine-binding domain (PTB)"/>
    <property type="match status" value="1"/>
</dbReference>
<reference evidence="7" key="1">
    <citation type="submission" date="2025-08" db="UniProtKB">
        <authorList>
            <consortium name="Ensembl"/>
        </authorList>
    </citation>
    <scope>IDENTIFICATION</scope>
</reference>
<reference evidence="7" key="2">
    <citation type="submission" date="2025-09" db="UniProtKB">
        <authorList>
            <consortium name="Ensembl"/>
        </authorList>
    </citation>
    <scope>IDENTIFICATION</scope>
</reference>
<feature type="region of interest" description="Disordered" evidence="4">
    <location>
        <begin position="249"/>
        <end position="346"/>
    </location>
</feature>
<evidence type="ECO:0000256" key="4">
    <source>
        <dbReference type="SAM" id="MobiDB-lite"/>
    </source>
</evidence>
<dbReference type="SUPFAM" id="SSF47923">
    <property type="entry name" value="Ypt/Rab-GAP domain of gyp1p"/>
    <property type="match status" value="2"/>
</dbReference>
<keyword evidence="1" id="KW-0343">GTPase activation</keyword>
<dbReference type="GO" id="GO:0031267">
    <property type="term" value="F:small GTPase binding"/>
    <property type="evidence" value="ECO:0007669"/>
    <property type="project" value="TreeGrafter"/>
</dbReference>
<dbReference type="PROSITE" id="PS50003">
    <property type="entry name" value="PH_DOMAIN"/>
    <property type="match status" value="1"/>
</dbReference>
<evidence type="ECO:0000313" key="8">
    <source>
        <dbReference type="Proteomes" id="UP000261540"/>
    </source>
</evidence>
<dbReference type="GO" id="GO:0005829">
    <property type="term" value="C:cytosol"/>
    <property type="evidence" value="ECO:0007669"/>
    <property type="project" value="UniProtKB-ARBA"/>
</dbReference>
<dbReference type="InterPro" id="IPR035969">
    <property type="entry name" value="Rab-GAP_TBC_sf"/>
</dbReference>
<dbReference type="FunFam" id="2.30.29.30:FF:000248">
    <property type="entry name" value="TBC1 domain family member 2A isoform X1"/>
    <property type="match status" value="1"/>
</dbReference>
<feature type="compositionally biased region" description="Low complexity" evidence="4">
    <location>
        <begin position="274"/>
        <end position="283"/>
    </location>
</feature>
<dbReference type="STRING" id="1676925.ENSPKIP00000034238"/>
<feature type="coiled-coil region" evidence="3">
    <location>
        <begin position="861"/>
        <end position="888"/>
    </location>
</feature>
<evidence type="ECO:0000256" key="3">
    <source>
        <dbReference type="SAM" id="Coils"/>
    </source>
</evidence>
<feature type="compositionally biased region" description="Basic and acidic residues" evidence="4">
    <location>
        <begin position="889"/>
        <end position="898"/>
    </location>
</feature>
<sequence length="910" mass="103849">MESDGPGPADPSSLPLQPDLPTLKPCTATESPTRVAVNGCNPSRQCQPAGGHSPTCGPRKSPELPTTKLCGYLDKQGGPLKSWKSRWFCYDEKQCQLLYYTTAQDVTPLGKIELANAVFGYPAHAEEAAFHIQTPERTVVLKAFNRDAMIYWLQQLQLRRWHHGHASAQAGGDANVGGGQEYWNGDDDFLPIVKTPPGLVGQKAACFPAPRQQSNLSIISFKHPLTQIQNSVHCILQKRHSQEMNKSIFYSPSDFTSPVQENQDLSGQDEHPAESPSHSSPSSSPAPSPPSRKKSISDALPEDKEAHSQEVDSDKEEHPKKPPEDGQCTAVSAPSGKQEQPDMPYPLKCDGPEMGSQLLDMRDELAVLQLRLAQRDAHVAELQEHLQLMVEKNQAKQEVVLKLSEQVAECMVDPQRTITNSFGAQGFLQLQAEMEHLRDDKEAYKMQNKFLNSEIHQLTKLWRNSSEQQKILMKRCAYLEGKSCQTESRYLSLLHKLQENKEFGAAEMEAVNRLIKEAERDMKDTPKFPPVRKYDEYGFKLTPDLDTEDMNLMIKIHSPDICSLNPLQQEVMDKHRLSRWAQFLGGRPAGELGASLELKILLRGGIPSRYRADVWRWIVWTRTRQIRERHPQRYKELCRKSQTLQHPASRQIQLDLPRTLTSNQHFSSASSSSVQQLHRILLAFSWHNPSIGYCQGLNRLAAIALLVLKDEENAFWCLVAMVENIMPQDYYSKTLIASQADQRVLKDIMMEKLPRLMAHLEEHSVDLTCITFNWFLVVFVESLTSKILLRIWDAVLYESIKVIFRYALAIFRYKEEEILRIRNSAEIYQYLQFFTKTISDGRKLNNIAFVEMNPFPMKLLRNRRAHHLERLKAELKELERIQNEFLTESMEHKDRDLDPAVGEGEDEDDL</sequence>
<feature type="compositionally biased region" description="Polar residues" evidence="4">
    <location>
        <begin position="249"/>
        <end position="266"/>
    </location>
</feature>
<dbReference type="Pfam" id="PF00566">
    <property type="entry name" value="RabGAP-TBC"/>
    <property type="match status" value="1"/>
</dbReference>
<keyword evidence="2 3" id="KW-0175">Coiled coil</keyword>
<evidence type="ECO:0000259" key="5">
    <source>
        <dbReference type="PROSITE" id="PS50003"/>
    </source>
</evidence>
<dbReference type="FunFam" id="1.10.8.270:FF:000014">
    <property type="entry name" value="Putative TBC1 domain family member 2B"/>
    <property type="match status" value="1"/>
</dbReference>
<dbReference type="GO" id="GO:0031410">
    <property type="term" value="C:cytoplasmic vesicle"/>
    <property type="evidence" value="ECO:0007669"/>
    <property type="project" value="UniProtKB-ARBA"/>
</dbReference>
<evidence type="ECO:0000256" key="2">
    <source>
        <dbReference type="ARBA" id="ARBA00023054"/>
    </source>
</evidence>
<dbReference type="CDD" id="cd01265">
    <property type="entry name" value="PH_TBC1D2A"/>
    <property type="match status" value="1"/>
</dbReference>
<dbReference type="InterPro" id="IPR001849">
    <property type="entry name" value="PH_domain"/>
</dbReference>
<dbReference type="SMART" id="SM00233">
    <property type="entry name" value="PH"/>
    <property type="match status" value="1"/>
</dbReference>
<dbReference type="InterPro" id="IPR050302">
    <property type="entry name" value="Rab_GAP_TBC_domain"/>
</dbReference>
<feature type="compositionally biased region" description="Basic and acidic residues" evidence="4">
    <location>
        <begin position="301"/>
        <end position="324"/>
    </location>
</feature>
<feature type="coiled-coil region" evidence="3">
    <location>
        <begin position="427"/>
        <end position="461"/>
    </location>
</feature>
<dbReference type="FunFam" id="1.10.472.80:FF:000018">
    <property type="entry name" value="TBC1 domain family member 2B"/>
    <property type="match status" value="1"/>
</dbReference>
<dbReference type="PANTHER" id="PTHR47219">
    <property type="entry name" value="RAB GTPASE-ACTIVATING PROTEIN 1-LIKE"/>
    <property type="match status" value="1"/>
</dbReference>
<feature type="domain" description="PH" evidence="5">
    <location>
        <begin position="66"/>
        <end position="161"/>
    </location>
</feature>
<dbReference type="Gene3D" id="1.10.472.80">
    <property type="entry name" value="Ypt/Rab-GAP domain of gyp1p, domain 3"/>
    <property type="match status" value="1"/>
</dbReference>
<dbReference type="PROSITE" id="PS50086">
    <property type="entry name" value="TBC_RABGAP"/>
    <property type="match status" value="1"/>
</dbReference>
<feature type="region of interest" description="Disordered" evidence="4">
    <location>
        <begin position="889"/>
        <end position="910"/>
    </location>
</feature>
<dbReference type="Pfam" id="PF00169">
    <property type="entry name" value="PH"/>
    <property type="match status" value="1"/>
</dbReference>
<dbReference type="SUPFAM" id="SSF50729">
    <property type="entry name" value="PH domain-like"/>
    <property type="match status" value="1"/>
</dbReference>